<dbReference type="RefSeq" id="WP_090727613.1">
    <property type="nucleotide sequence ID" value="NZ_JBHTKX010000008.1"/>
</dbReference>
<comment type="caution">
    <text evidence="1">The sequence shown here is derived from an EMBL/GenBank/DDBJ whole genome shotgun (WGS) entry which is preliminary data.</text>
</comment>
<dbReference type="Proteomes" id="UP001597169">
    <property type="component" value="Unassembled WGS sequence"/>
</dbReference>
<sequence>MEKQTIFVSEMPGSNLVLFHVVGSRSSDVITKTEAFNRGVTEIRKGNLLSGPAAILNEIRLKGQTELEFDLGQAASSI</sequence>
<gene>
    <name evidence="1" type="ORF">ACFQ3J_24480</name>
</gene>
<accession>A0ABW3Q3M6</accession>
<dbReference type="EMBL" id="JBHTKX010000008">
    <property type="protein sequence ID" value="MFD1131281.1"/>
    <property type="molecule type" value="Genomic_DNA"/>
</dbReference>
<evidence type="ECO:0000313" key="2">
    <source>
        <dbReference type="Proteomes" id="UP001597169"/>
    </source>
</evidence>
<protein>
    <submittedName>
        <fullName evidence="1">Uncharacterized protein</fullName>
    </submittedName>
</protein>
<evidence type="ECO:0000313" key="1">
    <source>
        <dbReference type="EMBL" id="MFD1131281.1"/>
    </source>
</evidence>
<name>A0ABW3Q3M6_9BACL</name>
<reference evidence="2" key="1">
    <citation type="journal article" date="2019" name="Int. J. Syst. Evol. Microbiol.">
        <title>The Global Catalogue of Microorganisms (GCM) 10K type strain sequencing project: providing services to taxonomists for standard genome sequencing and annotation.</title>
        <authorList>
            <consortium name="The Broad Institute Genomics Platform"/>
            <consortium name="The Broad Institute Genome Sequencing Center for Infectious Disease"/>
            <person name="Wu L."/>
            <person name="Ma J."/>
        </authorList>
    </citation>
    <scope>NUCLEOTIDE SEQUENCE [LARGE SCALE GENOMIC DNA]</scope>
    <source>
        <strain evidence="2">CCUG 53519</strain>
    </source>
</reference>
<proteinExistence type="predicted"/>
<organism evidence="1 2">
    <name type="scientific">Paenibacillus provencensis</name>
    <dbReference type="NCBI Taxonomy" id="441151"/>
    <lineage>
        <taxon>Bacteria</taxon>
        <taxon>Bacillati</taxon>
        <taxon>Bacillota</taxon>
        <taxon>Bacilli</taxon>
        <taxon>Bacillales</taxon>
        <taxon>Paenibacillaceae</taxon>
        <taxon>Paenibacillus</taxon>
    </lineage>
</organism>
<keyword evidence="2" id="KW-1185">Reference proteome</keyword>